<reference evidence="11 12" key="1">
    <citation type="submission" date="2017-10" db="EMBL/GenBank/DDBJ databases">
        <title>Draft genome of Longibacter Salinarum.</title>
        <authorList>
            <person name="Goh K.M."/>
            <person name="Shamsir M.S."/>
            <person name="Lim S.W."/>
        </authorList>
    </citation>
    <scope>NUCLEOTIDE SEQUENCE [LARGE SCALE GENOMIC DNA]</scope>
    <source>
        <strain evidence="11 12">KCTC 52045</strain>
    </source>
</reference>
<evidence type="ECO:0000256" key="7">
    <source>
        <dbReference type="ARBA" id="ARBA00023125"/>
    </source>
</evidence>
<comment type="function">
    <text evidence="9">In the presence of manganese, represses expression of mntH and mntS. Up-regulates expression of mntP.</text>
</comment>
<dbReference type="InterPro" id="IPR022687">
    <property type="entry name" value="HTH_DTXR"/>
</dbReference>
<dbReference type="GO" id="GO:0046914">
    <property type="term" value="F:transition metal ion binding"/>
    <property type="evidence" value="ECO:0007669"/>
    <property type="project" value="InterPro"/>
</dbReference>
<protein>
    <recommendedName>
        <fullName evidence="4">Transcriptional regulator MntR</fullName>
    </recommendedName>
</protein>
<organism evidence="11 12">
    <name type="scientific">Longibacter salinarum</name>
    <dbReference type="NCBI Taxonomy" id="1850348"/>
    <lineage>
        <taxon>Bacteria</taxon>
        <taxon>Pseudomonadati</taxon>
        <taxon>Rhodothermota</taxon>
        <taxon>Rhodothermia</taxon>
        <taxon>Rhodothermales</taxon>
        <taxon>Salisaetaceae</taxon>
        <taxon>Longibacter</taxon>
    </lineage>
</organism>
<dbReference type="SMART" id="SM00899">
    <property type="entry name" value="FeoA"/>
    <property type="match status" value="1"/>
</dbReference>
<dbReference type="OrthoDB" id="9791355at2"/>
<comment type="subunit">
    <text evidence="3">Homodimer.</text>
</comment>
<dbReference type="InterPro" id="IPR022689">
    <property type="entry name" value="Iron_dep_repressor"/>
</dbReference>
<dbReference type="GO" id="GO:0046983">
    <property type="term" value="F:protein dimerization activity"/>
    <property type="evidence" value="ECO:0007669"/>
    <property type="project" value="InterPro"/>
</dbReference>
<dbReference type="SUPFAM" id="SSF47979">
    <property type="entry name" value="Iron-dependent repressor protein, dimerization domain"/>
    <property type="match status" value="1"/>
</dbReference>
<dbReference type="Pfam" id="PF04023">
    <property type="entry name" value="FeoA"/>
    <property type="match status" value="1"/>
</dbReference>
<dbReference type="InterPro" id="IPR007167">
    <property type="entry name" value="Fe-transptr_FeoA-like"/>
</dbReference>
<proteinExistence type="inferred from homology"/>
<keyword evidence="8" id="KW-0804">Transcription</keyword>
<dbReference type="Gene3D" id="1.10.60.10">
    <property type="entry name" value="Iron dependent repressor, metal binding and dimerisation domain"/>
    <property type="match status" value="1"/>
</dbReference>
<dbReference type="SMART" id="SM00529">
    <property type="entry name" value="HTH_DTXR"/>
    <property type="match status" value="1"/>
</dbReference>
<keyword evidence="12" id="KW-1185">Reference proteome</keyword>
<evidence type="ECO:0000256" key="5">
    <source>
        <dbReference type="ARBA" id="ARBA00023004"/>
    </source>
</evidence>
<dbReference type="EMBL" id="PDEQ01000004">
    <property type="protein sequence ID" value="PEN13494.1"/>
    <property type="molecule type" value="Genomic_DNA"/>
</dbReference>
<evidence type="ECO:0000256" key="8">
    <source>
        <dbReference type="ARBA" id="ARBA00023163"/>
    </source>
</evidence>
<sequence length="231" mass="25789">MLSPTIEDYLKAIYKLQVRHDPPVSTSAVADAMEVSSASVTNMVQRLDELGMLVYESYRGVTLTEAGTKVALEIIRHHRLLELYLKEVMDYSWEQLHEEAEHLEHHISEEFESKLEELLDYPTHDPHGHPIPSRDGTVAEVSARPLVHVKAGTSVQVHHLEDADPKLLHHLEDLGLMPRTRVDVEERAPFDGPLTLTVHTPDGPKTEVVGRTVAAAVFVSDDVPQGRPDGV</sequence>
<dbReference type="Pfam" id="PF01325">
    <property type="entry name" value="Fe_dep_repress"/>
    <property type="match status" value="1"/>
</dbReference>
<name>A0A2A8CY17_9BACT</name>
<dbReference type="GO" id="GO:0003677">
    <property type="term" value="F:DNA binding"/>
    <property type="evidence" value="ECO:0007669"/>
    <property type="project" value="UniProtKB-KW"/>
</dbReference>
<dbReference type="GO" id="GO:0003700">
    <property type="term" value="F:DNA-binding transcription factor activity"/>
    <property type="evidence" value="ECO:0007669"/>
    <property type="project" value="InterPro"/>
</dbReference>
<evidence type="ECO:0000256" key="4">
    <source>
        <dbReference type="ARBA" id="ARBA00022386"/>
    </source>
</evidence>
<dbReference type="GO" id="GO:0005737">
    <property type="term" value="C:cytoplasm"/>
    <property type="evidence" value="ECO:0007669"/>
    <property type="project" value="UniProtKB-SubCell"/>
</dbReference>
<evidence type="ECO:0000256" key="3">
    <source>
        <dbReference type="ARBA" id="ARBA00011738"/>
    </source>
</evidence>
<evidence type="ECO:0000256" key="2">
    <source>
        <dbReference type="ARBA" id="ARBA00007871"/>
    </source>
</evidence>
<dbReference type="Proteomes" id="UP000220102">
    <property type="component" value="Unassembled WGS sequence"/>
</dbReference>
<dbReference type="InterPro" id="IPR001367">
    <property type="entry name" value="Fe_dep_repressor"/>
</dbReference>
<accession>A0A2A8CY17</accession>
<dbReference type="PANTHER" id="PTHR33238:SF7">
    <property type="entry name" value="IRON-DEPENDENT TRANSCRIPTIONAL REGULATOR"/>
    <property type="match status" value="1"/>
</dbReference>
<dbReference type="Gene3D" id="2.30.30.90">
    <property type="match status" value="1"/>
</dbReference>
<keyword evidence="5" id="KW-0408">Iron</keyword>
<dbReference type="InterPro" id="IPR050536">
    <property type="entry name" value="DtxR_MntR_Metal-Reg"/>
</dbReference>
<keyword evidence="6" id="KW-0805">Transcription regulation</keyword>
<comment type="similarity">
    <text evidence="2">Belongs to the DtxR/MntR family.</text>
</comment>
<dbReference type="AlphaFoldDB" id="A0A2A8CY17"/>
<dbReference type="PANTHER" id="PTHR33238">
    <property type="entry name" value="IRON (METAL) DEPENDENT REPRESSOR, DTXR FAMILY"/>
    <property type="match status" value="1"/>
</dbReference>
<dbReference type="Pfam" id="PF02742">
    <property type="entry name" value="Fe_dep_repr_C"/>
    <property type="match status" value="1"/>
</dbReference>
<evidence type="ECO:0000256" key="9">
    <source>
        <dbReference type="ARBA" id="ARBA00025185"/>
    </source>
</evidence>
<evidence type="ECO:0000313" key="11">
    <source>
        <dbReference type="EMBL" id="PEN13494.1"/>
    </source>
</evidence>
<comment type="subcellular location">
    <subcellularLocation>
        <location evidence="1">Cytoplasm</location>
    </subcellularLocation>
</comment>
<keyword evidence="7" id="KW-0238">DNA-binding</keyword>
<dbReference type="SUPFAM" id="SSF46785">
    <property type="entry name" value="Winged helix' DNA-binding domain"/>
    <property type="match status" value="1"/>
</dbReference>
<dbReference type="SUPFAM" id="SSF50037">
    <property type="entry name" value="C-terminal domain of transcriptional repressors"/>
    <property type="match status" value="1"/>
</dbReference>
<dbReference type="InterPro" id="IPR036388">
    <property type="entry name" value="WH-like_DNA-bd_sf"/>
</dbReference>
<evidence type="ECO:0000256" key="1">
    <source>
        <dbReference type="ARBA" id="ARBA00004496"/>
    </source>
</evidence>
<feature type="domain" description="HTH dtxR-type" evidence="10">
    <location>
        <begin position="2"/>
        <end position="64"/>
    </location>
</feature>
<dbReference type="InterPro" id="IPR038157">
    <property type="entry name" value="FeoA_core_dom"/>
</dbReference>
<evidence type="ECO:0000313" key="12">
    <source>
        <dbReference type="Proteomes" id="UP000220102"/>
    </source>
</evidence>
<gene>
    <name evidence="11" type="ORF">CRI94_09250</name>
</gene>
<comment type="caution">
    <text evidence="11">The sequence shown here is derived from an EMBL/GenBank/DDBJ whole genome shotgun (WGS) entry which is preliminary data.</text>
</comment>
<evidence type="ECO:0000256" key="6">
    <source>
        <dbReference type="ARBA" id="ARBA00023015"/>
    </source>
</evidence>
<dbReference type="InterPro" id="IPR036421">
    <property type="entry name" value="Fe_dep_repressor_sf"/>
</dbReference>
<dbReference type="PROSITE" id="PS50944">
    <property type="entry name" value="HTH_DTXR"/>
    <property type="match status" value="1"/>
</dbReference>
<dbReference type="Gene3D" id="1.10.10.10">
    <property type="entry name" value="Winged helix-like DNA-binding domain superfamily/Winged helix DNA-binding domain"/>
    <property type="match status" value="1"/>
</dbReference>
<dbReference type="InterPro" id="IPR036390">
    <property type="entry name" value="WH_DNA-bd_sf"/>
</dbReference>
<evidence type="ECO:0000259" key="10">
    <source>
        <dbReference type="PROSITE" id="PS50944"/>
    </source>
</evidence>
<dbReference type="InterPro" id="IPR008988">
    <property type="entry name" value="Transcriptional_repressor_C"/>
</dbReference>